<name>A0ABV1RHM9_9ALTE</name>
<proteinExistence type="predicted"/>
<sequence length="250" mass="28752">MSFFKSWLEQLSPTSSHFQYTLDSKTYSPGDTIHLTISLTGGAVEQHICGIIVELNSHLTAFSNPSGELTTNLTRIELEREIYIPANEKVEKLYNINLPQFMPISNEQSASQLQVTINPHSSKGKSIQVCPLTIVATAHQNAWFECLHMLGFKQESAWNTKNDNQSYLNTNFLQKYRFRSKTLIPNKNLDLIFWMESFEDYLDVYIDISTGLFSASIQSTPLENRFTIDLKQGDLYTEHLRRFILKKINE</sequence>
<dbReference type="RefSeq" id="WP_143871809.1">
    <property type="nucleotide sequence ID" value="NZ_CP041660.1"/>
</dbReference>
<reference evidence="1 2" key="1">
    <citation type="submission" date="2024-06" db="EMBL/GenBank/DDBJ databases">
        <authorList>
            <person name="Chen R.Y."/>
        </authorList>
    </citation>
    <scope>NUCLEOTIDE SEQUENCE [LARGE SCALE GENOMIC DNA]</scope>
    <source>
        <strain evidence="1 2">D2</strain>
    </source>
</reference>
<evidence type="ECO:0000313" key="1">
    <source>
        <dbReference type="EMBL" id="MER2492237.1"/>
    </source>
</evidence>
<dbReference type="InterPro" id="IPR009776">
    <property type="entry name" value="Spore_0_M"/>
</dbReference>
<dbReference type="Pfam" id="PF07070">
    <property type="entry name" value="Spo0M"/>
    <property type="match status" value="1"/>
</dbReference>
<comment type="caution">
    <text evidence="1">The sequence shown here is derived from an EMBL/GenBank/DDBJ whole genome shotgun (WGS) entry which is preliminary data.</text>
</comment>
<dbReference type="Proteomes" id="UP001467690">
    <property type="component" value="Unassembled WGS sequence"/>
</dbReference>
<accession>A0ABV1RHM9</accession>
<organism evidence="1 2">
    <name type="scientific">Catenovulum sediminis</name>
    <dbReference type="NCBI Taxonomy" id="1740262"/>
    <lineage>
        <taxon>Bacteria</taxon>
        <taxon>Pseudomonadati</taxon>
        <taxon>Pseudomonadota</taxon>
        <taxon>Gammaproteobacteria</taxon>
        <taxon>Alteromonadales</taxon>
        <taxon>Alteromonadaceae</taxon>
        <taxon>Catenovulum</taxon>
    </lineage>
</organism>
<gene>
    <name evidence="1" type="ORF">ABS311_10115</name>
</gene>
<dbReference type="EMBL" id="JBELOE010000200">
    <property type="protein sequence ID" value="MER2492237.1"/>
    <property type="molecule type" value="Genomic_DNA"/>
</dbReference>
<evidence type="ECO:0000313" key="2">
    <source>
        <dbReference type="Proteomes" id="UP001467690"/>
    </source>
</evidence>
<protein>
    <submittedName>
        <fullName evidence="1">Sporulation protein</fullName>
    </submittedName>
</protein>
<keyword evidence="2" id="KW-1185">Reference proteome</keyword>